<sequence>MSSIPLLQSKELSADYCQQLQQQFGLNSITEPAGWYLSMQQGALVLQSTELAKQGAILVDFASGASSYRRKHGGGKSEAIAKAVGLNKRHNLTVLDATAGLGRDAFVLASLGATVTLVERNPAVAALLADGLRRAAADPKLSTVAARMQLRHCPALQALTSSAPVDVVFLDPMFPAREKSAQVKKEMRAFHDVVGSDTDADSLLAPAQQLAQKRVVVKRPGYAGWLADKAPTMAVSGKNNRFDVYVNAAI</sequence>
<keyword evidence="1" id="KW-0698">rRNA processing</keyword>
<feature type="binding site" evidence="1">
    <location>
        <begin position="119"/>
        <end position="120"/>
    </location>
    <ligand>
        <name>S-adenosyl-L-methionine</name>
        <dbReference type="ChEBI" id="CHEBI:59789"/>
    </ligand>
</feature>
<dbReference type="Proteomes" id="UP000219353">
    <property type="component" value="Unassembled WGS sequence"/>
</dbReference>
<dbReference type="Gene3D" id="3.40.50.150">
    <property type="entry name" value="Vaccinia Virus protein VP39"/>
    <property type="match status" value="1"/>
</dbReference>
<feature type="binding site" evidence="1">
    <location>
        <position position="171"/>
    </location>
    <ligand>
        <name>S-adenosyl-L-methionine</name>
        <dbReference type="ChEBI" id="CHEBI:59789"/>
    </ligand>
</feature>
<comment type="caution">
    <text evidence="1">Lacks conserved residue(s) required for the propagation of feature annotation.</text>
</comment>
<comment type="subcellular location">
    <subcellularLocation>
        <location evidence="1">Cytoplasm</location>
    </subcellularLocation>
</comment>
<comment type="similarity">
    <text evidence="1">Belongs to the methyltransferase superfamily. RsmJ family.</text>
</comment>
<name>A0A285IPQ3_9GAMM</name>
<keyword evidence="3" id="KW-1185">Reference proteome</keyword>
<dbReference type="PANTHER" id="PTHR36112">
    <property type="entry name" value="RIBOSOMAL RNA SMALL SUBUNIT METHYLTRANSFERASE J"/>
    <property type="match status" value="1"/>
</dbReference>
<dbReference type="GO" id="GO:0005737">
    <property type="term" value="C:cytoplasm"/>
    <property type="evidence" value="ECO:0007669"/>
    <property type="project" value="UniProtKB-SubCell"/>
</dbReference>
<dbReference type="PANTHER" id="PTHR36112:SF1">
    <property type="entry name" value="RIBOSOMAL RNA SMALL SUBUNIT METHYLTRANSFERASE J"/>
    <property type="match status" value="1"/>
</dbReference>
<feature type="binding site" evidence="1">
    <location>
        <begin position="103"/>
        <end position="104"/>
    </location>
    <ligand>
        <name>S-adenosyl-L-methionine</name>
        <dbReference type="ChEBI" id="CHEBI:59789"/>
    </ligand>
</feature>
<comment type="catalytic activity">
    <reaction evidence="1">
        <text>guanosine(1516) in 16S rRNA + S-adenosyl-L-methionine = N(2)-methylguanosine(1516) in 16S rRNA + S-adenosyl-L-homocysteine + H(+)</text>
        <dbReference type="Rhea" id="RHEA:43220"/>
        <dbReference type="Rhea" id="RHEA-COMP:10412"/>
        <dbReference type="Rhea" id="RHEA-COMP:10413"/>
        <dbReference type="ChEBI" id="CHEBI:15378"/>
        <dbReference type="ChEBI" id="CHEBI:57856"/>
        <dbReference type="ChEBI" id="CHEBI:59789"/>
        <dbReference type="ChEBI" id="CHEBI:74269"/>
        <dbReference type="ChEBI" id="CHEBI:74481"/>
        <dbReference type="EC" id="2.1.1.242"/>
    </reaction>
</comment>
<dbReference type="InterPro" id="IPR029063">
    <property type="entry name" value="SAM-dependent_MTases_sf"/>
</dbReference>
<dbReference type="EMBL" id="OBEB01000002">
    <property type="protein sequence ID" value="SNY49995.1"/>
    <property type="molecule type" value="Genomic_DNA"/>
</dbReference>
<comment type="function">
    <text evidence="1">Specifically methylates the guanosine in position 1516 of 16S rRNA.</text>
</comment>
<keyword evidence="1" id="KW-0963">Cytoplasm</keyword>
<dbReference type="HAMAP" id="MF_01523">
    <property type="entry name" value="16SrRNA_methyltr_J"/>
    <property type="match status" value="1"/>
</dbReference>
<dbReference type="GO" id="GO:0008990">
    <property type="term" value="F:rRNA (guanine-N2-)-methyltransferase activity"/>
    <property type="evidence" value="ECO:0007669"/>
    <property type="project" value="UniProtKB-UniRule"/>
</dbReference>
<evidence type="ECO:0000256" key="1">
    <source>
        <dbReference type="HAMAP-Rule" id="MF_01523"/>
    </source>
</evidence>
<keyword evidence="1 2" id="KW-0808">Transferase</keyword>
<dbReference type="CDD" id="cd02440">
    <property type="entry name" value="AdoMet_MTases"/>
    <property type="match status" value="1"/>
</dbReference>
<evidence type="ECO:0000313" key="2">
    <source>
        <dbReference type="EMBL" id="SNY49995.1"/>
    </source>
</evidence>
<gene>
    <name evidence="1" type="primary">rsmJ</name>
    <name evidence="2" type="ORF">SAMN06297280_1598</name>
</gene>
<dbReference type="OrthoDB" id="3191794at2"/>
<dbReference type="RefSeq" id="WP_097110847.1">
    <property type="nucleotide sequence ID" value="NZ_OBEB01000002.1"/>
</dbReference>
<keyword evidence="1" id="KW-0949">S-adenosyl-L-methionine</keyword>
<accession>A0A285IPQ3</accession>
<organism evidence="2 3">
    <name type="scientific">Arsukibacterium tuosuense</name>
    <dbReference type="NCBI Taxonomy" id="1323745"/>
    <lineage>
        <taxon>Bacteria</taxon>
        <taxon>Pseudomonadati</taxon>
        <taxon>Pseudomonadota</taxon>
        <taxon>Gammaproteobacteria</taxon>
        <taxon>Chromatiales</taxon>
        <taxon>Chromatiaceae</taxon>
        <taxon>Arsukibacterium</taxon>
    </lineage>
</organism>
<dbReference type="InterPro" id="IPR007536">
    <property type="entry name" value="16SrRNA_methylTrfase_J"/>
</dbReference>
<dbReference type="EC" id="2.1.1.242" evidence="1"/>
<proteinExistence type="inferred from homology"/>
<dbReference type="SUPFAM" id="SSF53335">
    <property type="entry name" value="S-adenosyl-L-methionine-dependent methyltransferases"/>
    <property type="match status" value="1"/>
</dbReference>
<keyword evidence="1 2" id="KW-0489">Methyltransferase</keyword>
<evidence type="ECO:0000313" key="3">
    <source>
        <dbReference type="Proteomes" id="UP000219353"/>
    </source>
</evidence>
<protein>
    <recommendedName>
        <fullName evidence="1">Ribosomal RNA small subunit methyltransferase J</fullName>
        <ecNumber evidence="1">2.1.1.242</ecNumber>
    </recommendedName>
    <alternativeName>
        <fullName evidence="1">16S rRNA m2G1516 methyltransferase</fullName>
    </alternativeName>
    <alternativeName>
        <fullName evidence="1">rRNA (guanine-N(2)-)-methyltransferase</fullName>
    </alternativeName>
</protein>
<dbReference type="AlphaFoldDB" id="A0A285IPQ3"/>
<dbReference type="Pfam" id="PF04445">
    <property type="entry name" value="SAM_MT"/>
    <property type="match status" value="1"/>
</dbReference>
<reference evidence="3" key="1">
    <citation type="submission" date="2017-09" db="EMBL/GenBank/DDBJ databases">
        <authorList>
            <person name="Varghese N."/>
            <person name="Submissions S."/>
        </authorList>
    </citation>
    <scope>NUCLEOTIDE SEQUENCE [LARGE SCALE GENOMIC DNA]</scope>
    <source>
        <strain evidence="3">CGMCC 1.12461</strain>
    </source>
</reference>